<dbReference type="HAMAP" id="MF_00237">
    <property type="entry name" value="TatB"/>
    <property type="match status" value="1"/>
</dbReference>
<dbReference type="PANTHER" id="PTHR33162:SF1">
    <property type="entry name" value="SEC-INDEPENDENT PROTEIN TRANSLOCASE PROTEIN TATA, CHLOROPLASTIC"/>
    <property type="match status" value="1"/>
</dbReference>
<evidence type="ECO:0000313" key="11">
    <source>
        <dbReference type="EMBL" id="PVY75989.1"/>
    </source>
</evidence>
<dbReference type="GO" id="GO:0043953">
    <property type="term" value="P:protein transport by the Tat complex"/>
    <property type="evidence" value="ECO:0007669"/>
    <property type="project" value="UniProtKB-UniRule"/>
</dbReference>
<dbReference type="Proteomes" id="UP000245887">
    <property type="component" value="Unassembled WGS sequence"/>
</dbReference>
<comment type="subcellular location">
    <subcellularLocation>
        <location evidence="9">Cell membrane</location>
        <topology evidence="9">Single-pass membrane protein</topology>
    </subcellularLocation>
    <subcellularLocation>
        <location evidence="1">Membrane</location>
        <topology evidence="1">Single-pass membrane protein</topology>
    </subcellularLocation>
</comment>
<evidence type="ECO:0000256" key="6">
    <source>
        <dbReference type="ARBA" id="ARBA00022989"/>
    </source>
</evidence>
<keyword evidence="2 9" id="KW-0813">Transport</keyword>
<dbReference type="PANTHER" id="PTHR33162">
    <property type="entry name" value="SEC-INDEPENDENT PROTEIN TRANSLOCASE PROTEIN TATA, CHLOROPLASTIC"/>
    <property type="match status" value="1"/>
</dbReference>
<gene>
    <name evidence="9 10" type="primary">tatB</name>
    <name evidence="11" type="ORF">C8D92_106252</name>
    <name evidence="10" type="ORF">CF392_11375</name>
</gene>
<evidence type="ECO:0000256" key="9">
    <source>
        <dbReference type="HAMAP-Rule" id="MF_00237"/>
    </source>
</evidence>
<dbReference type="Gene3D" id="1.20.5.3310">
    <property type="match status" value="1"/>
</dbReference>
<evidence type="ECO:0000256" key="7">
    <source>
        <dbReference type="ARBA" id="ARBA00023010"/>
    </source>
</evidence>
<comment type="subunit">
    <text evidence="9">The Tat system comprises two distinct complexes: a TatABC complex, containing multiple copies of TatA, TatB and TatC subunits, and a separate TatA complex, containing only TatA subunits. Substrates initially bind to the TatABC complex, which probably triggers association of the separate TatA complex to form the active translocon.</text>
</comment>
<evidence type="ECO:0000313" key="10">
    <source>
        <dbReference type="EMBL" id="PAV25356.1"/>
    </source>
</evidence>
<name>A0A2A2I215_9GAMM</name>
<keyword evidence="6 9" id="KW-1133">Transmembrane helix</keyword>
<keyword evidence="4 9" id="KW-0812">Transmembrane</keyword>
<reference evidence="10 12" key="1">
    <citation type="submission" date="2017-07" db="EMBL/GenBank/DDBJ databases">
        <title>Tamlnaduibacter salinus (Mi-7) genome sequencing.</title>
        <authorList>
            <person name="Verma A."/>
            <person name="Krishnamurthi S."/>
        </authorList>
    </citation>
    <scope>NUCLEOTIDE SEQUENCE [LARGE SCALE GENOMIC DNA]</scope>
    <source>
        <strain evidence="10 12">Mi-7</strain>
    </source>
</reference>
<dbReference type="GO" id="GO:0008320">
    <property type="term" value="F:protein transmembrane transporter activity"/>
    <property type="evidence" value="ECO:0007669"/>
    <property type="project" value="UniProtKB-UniRule"/>
</dbReference>
<evidence type="ECO:0000256" key="1">
    <source>
        <dbReference type="ARBA" id="ARBA00004167"/>
    </source>
</evidence>
<keyword evidence="12" id="KW-1185">Reference proteome</keyword>
<evidence type="ECO:0000313" key="12">
    <source>
        <dbReference type="Proteomes" id="UP000218332"/>
    </source>
</evidence>
<evidence type="ECO:0000313" key="13">
    <source>
        <dbReference type="Proteomes" id="UP000245887"/>
    </source>
</evidence>
<organism evidence="10 12">
    <name type="scientific">Tamilnaduibacter salinus</name>
    <dbReference type="NCBI Taxonomy" id="1484056"/>
    <lineage>
        <taxon>Bacteria</taxon>
        <taxon>Pseudomonadati</taxon>
        <taxon>Pseudomonadota</taxon>
        <taxon>Gammaproteobacteria</taxon>
        <taxon>Pseudomonadales</taxon>
        <taxon>Marinobacteraceae</taxon>
        <taxon>Tamilnaduibacter</taxon>
    </lineage>
</organism>
<comment type="similarity">
    <text evidence="9">Belongs to the TatB family.</text>
</comment>
<dbReference type="GO" id="GO:0033281">
    <property type="term" value="C:TAT protein transport complex"/>
    <property type="evidence" value="ECO:0007669"/>
    <property type="project" value="UniProtKB-UniRule"/>
</dbReference>
<keyword evidence="3 9" id="KW-1003">Cell membrane</keyword>
<sequence>MVDIGFIELLICAVIALLVLGPERLPGAARTAGRWIGRSRRLVRQFTTELDRQVRDEELREQLRKEGDVGLEDVRENVRSAMEEARQYEHMIVSKDAPYPKRTNTDDPSSD</sequence>
<reference evidence="11 13" key="2">
    <citation type="submission" date="2018-04" db="EMBL/GenBank/DDBJ databases">
        <title>Genomic Encyclopedia of Type Strains, Phase IV (KMG-IV): sequencing the most valuable type-strain genomes for metagenomic binning, comparative biology and taxonomic classification.</title>
        <authorList>
            <person name="Goeker M."/>
        </authorList>
    </citation>
    <scope>NUCLEOTIDE SEQUENCE [LARGE SCALE GENOMIC DNA]</scope>
    <source>
        <strain evidence="11 13">DSM 28688</strain>
    </source>
</reference>
<evidence type="ECO:0000256" key="4">
    <source>
        <dbReference type="ARBA" id="ARBA00022692"/>
    </source>
</evidence>
<comment type="function">
    <text evidence="9">Part of the twin-arginine translocation (Tat) system that transports large folded proteins containing a characteristic twin-arginine motif in their signal peptide across membranes. Together with TatC, TatB is part of a receptor directly interacting with Tat signal peptides. TatB may form an oligomeric binding site that transiently accommodates folded Tat precursor proteins before their translocation.</text>
</comment>
<evidence type="ECO:0000256" key="5">
    <source>
        <dbReference type="ARBA" id="ARBA00022927"/>
    </source>
</evidence>
<evidence type="ECO:0000256" key="2">
    <source>
        <dbReference type="ARBA" id="ARBA00022448"/>
    </source>
</evidence>
<dbReference type="Pfam" id="PF02416">
    <property type="entry name" value="TatA_B_E"/>
    <property type="match status" value="1"/>
</dbReference>
<keyword evidence="5 9" id="KW-0653">Protein transport</keyword>
<keyword evidence="8 9" id="KW-0472">Membrane</keyword>
<dbReference type="PRINTS" id="PR01506">
    <property type="entry name" value="TATBPROTEIN"/>
</dbReference>
<dbReference type="OrthoDB" id="9816005at2"/>
<dbReference type="InterPro" id="IPR018448">
    <property type="entry name" value="TatB"/>
</dbReference>
<dbReference type="AlphaFoldDB" id="A0A2A2I215"/>
<evidence type="ECO:0000256" key="8">
    <source>
        <dbReference type="ARBA" id="ARBA00023136"/>
    </source>
</evidence>
<protein>
    <recommendedName>
        <fullName evidence="9">Sec-independent protein translocase protein TatB</fullName>
    </recommendedName>
</protein>
<dbReference type="EMBL" id="NMPM01000065">
    <property type="protein sequence ID" value="PAV25356.1"/>
    <property type="molecule type" value="Genomic_DNA"/>
</dbReference>
<evidence type="ECO:0000256" key="3">
    <source>
        <dbReference type="ARBA" id="ARBA00022475"/>
    </source>
</evidence>
<dbReference type="EMBL" id="QEKQ01000006">
    <property type="protein sequence ID" value="PVY75989.1"/>
    <property type="molecule type" value="Genomic_DNA"/>
</dbReference>
<dbReference type="Proteomes" id="UP000218332">
    <property type="component" value="Unassembled WGS sequence"/>
</dbReference>
<dbReference type="InterPro" id="IPR003369">
    <property type="entry name" value="TatA/B/E"/>
</dbReference>
<comment type="caution">
    <text evidence="10">The sequence shown here is derived from an EMBL/GenBank/DDBJ whole genome shotgun (WGS) entry which is preliminary data.</text>
</comment>
<keyword evidence="7 9" id="KW-0811">Translocation</keyword>
<accession>A0A2A2I215</accession>
<dbReference type="NCBIfam" id="TIGR01410">
    <property type="entry name" value="tatB"/>
    <property type="match status" value="1"/>
</dbReference>
<proteinExistence type="inferred from homology"/>